<dbReference type="Pfam" id="PF01757">
    <property type="entry name" value="Acyl_transf_3"/>
    <property type="match status" value="1"/>
</dbReference>
<proteinExistence type="predicted"/>
<protein>
    <recommendedName>
        <fullName evidence="2">Acyltransferase 3 domain-containing protein</fullName>
    </recommendedName>
</protein>
<keyword evidence="1" id="KW-0812">Transmembrane</keyword>
<keyword evidence="1" id="KW-1133">Transmembrane helix</keyword>
<feature type="transmembrane region" description="Helical" evidence="1">
    <location>
        <begin position="188"/>
        <end position="209"/>
    </location>
</feature>
<dbReference type="PANTHER" id="PTHR11161:SF22">
    <property type="entry name" value="ACYLTRANSFERASE 3 DOMAIN-CONTAINING PROTEIN-RELATED"/>
    <property type="match status" value="1"/>
</dbReference>
<dbReference type="PANTHER" id="PTHR11161">
    <property type="entry name" value="O-ACYLTRANSFERASE"/>
    <property type="match status" value="1"/>
</dbReference>
<feature type="transmembrane region" description="Helical" evidence="1">
    <location>
        <begin position="629"/>
        <end position="652"/>
    </location>
</feature>
<dbReference type="VEuPathDB" id="VectorBase:CPIJ008763"/>
<dbReference type="InterPro" id="IPR052728">
    <property type="entry name" value="O2_lipid_transport_reg"/>
</dbReference>
<dbReference type="GO" id="GO:0016747">
    <property type="term" value="F:acyltransferase activity, transferring groups other than amino-acyl groups"/>
    <property type="evidence" value="ECO:0007669"/>
    <property type="project" value="InterPro"/>
</dbReference>
<sequence>MAASSLPPDLFADRSDGSVVVQEKNDGLKNLEYATGNHVKATLPDLYRYDNYVQCLEQGSAFCMVRAVVKPNSSNEVWNQVQDISSNARNYRYNLLERALCIDRCLRSLEGLGQRQLQDMLVQPFSVDFAYLKDSKYYPLQSHHRKLYGEVASLCVNQEIRSDFGLEAYAEIEYCHEPSRTAEPLDTWDVVCISIICLLAGMAVVGTILDHHLKKKSTDHGSIGLRIATIWSISRNFQSLNTPPKSAQNKDFLFLEGFRFVTMVSIILLHTSMELVRVPLQNPEIVEETVSNPAMAAISLLTPNLVQWFFTIGGLLLTVNLLDQLDKDPKCDGRWWNVLWDKVVNRLKRILPVYLLVMLVTATLYRRIQLGPLHERIVGSESKNCRTSWWSNLLFVNNYINANETCLRASWYLSADFQFYLFGLFALLTMHRFPKTCKYWIGFMVTLNLAGPCLEMWFRELPPLFTSAIRISTPLFIEDEWLERMYKPFHTSSAGYFYGIMAGLLYHRFKTSANSILFKKVLSAVKLLAMCCLAACYLPALFIYEGKMDPLSRMMPTYGALVKNCFGFTVATLLIHMALNKRDRLRQLMQHRYLLPLGKLTYCVYHNNVLLLAAASSAIHAPVIVSVPRLILCTAITLVLSYGLGLVMFLLIEQPVANLLASKSSSKKRI</sequence>
<dbReference type="EnsemblMetazoa" id="CPIJ008763-RA">
    <property type="protein sequence ID" value="CPIJ008763-PA"/>
    <property type="gene ID" value="CPIJ008763"/>
</dbReference>
<organism>
    <name type="scientific">Culex quinquefasciatus</name>
    <name type="common">Southern house mosquito</name>
    <name type="synonym">Culex pungens</name>
    <dbReference type="NCBI Taxonomy" id="7176"/>
    <lineage>
        <taxon>Eukaryota</taxon>
        <taxon>Metazoa</taxon>
        <taxon>Ecdysozoa</taxon>
        <taxon>Arthropoda</taxon>
        <taxon>Hexapoda</taxon>
        <taxon>Insecta</taxon>
        <taxon>Pterygota</taxon>
        <taxon>Neoptera</taxon>
        <taxon>Endopterygota</taxon>
        <taxon>Diptera</taxon>
        <taxon>Nematocera</taxon>
        <taxon>Culicoidea</taxon>
        <taxon>Culicidae</taxon>
        <taxon>Culicinae</taxon>
        <taxon>Culicini</taxon>
        <taxon>Culex</taxon>
        <taxon>Culex</taxon>
    </lineage>
</organism>
<accession>B0WNY4</accession>
<dbReference type="AlphaFoldDB" id="B0WNY4"/>
<dbReference type="InParanoid" id="B0WNY4"/>
<dbReference type="OrthoDB" id="10265389at2759"/>
<name>B0WNY4_CULQU</name>
<evidence type="ECO:0000313" key="4">
    <source>
        <dbReference type="EnsemblMetazoa" id="CPIJ008763-PA"/>
    </source>
</evidence>
<reference evidence="4" key="2">
    <citation type="submission" date="2020-05" db="UniProtKB">
        <authorList>
            <consortium name="EnsemblMetazoa"/>
        </authorList>
    </citation>
    <scope>IDENTIFICATION</scope>
    <source>
        <strain evidence="4">JHB</strain>
    </source>
</reference>
<feature type="domain" description="Acyltransferase 3" evidence="2">
    <location>
        <begin position="253"/>
        <end position="644"/>
    </location>
</feature>
<reference evidence="3" key="1">
    <citation type="submission" date="2007-03" db="EMBL/GenBank/DDBJ databases">
        <title>Annotation of Culex pipiens quinquefasciatus.</title>
        <authorList>
            <consortium name="The Broad Institute Genome Sequencing Platform"/>
            <person name="Atkinson P.W."/>
            <person name="Hemingway J."/>
            <person name="Christensen B.M."/>
            <person name="Higgs S."/>
            <person name="Kodira C."/>
            <person name="Hannick L."/>
            <person name="Megy K."/>
            <person name="O'Leary S."/>
            <person name="Pearson M."/>
            <person name="Haas B.J."/>
            <person name="Mauceli E."/>
            <person name="Wortman J.R."/>
            <person name="Lee N.H."/>
            <person name="Guigo R."/>
            <person name="Stanke M."/>
            <person name="Alvarado L."/>
            <person name="Amedeo P."/>
            <person name="Antoine C.H."/>
            <person name="Arensburger P."/>
            <person name="Bidwell S.L."/>
            <person name="Crawford M."/>
            <person name="Camaro F."/>
            <person name="Devon K."/>
            <person name="Engels R."/>
            <person name="Hammond M."/>
            <person name="Howarth C."/>
            <person name="Koehrsen M."/>
            <person name="Lawson D."/>
            <person name="Montgomery P."/>
            <person name="Nene V."/>
            <person name="Nusbaum C."/>
            <person name="Puiu D."/>
            <person name="Romero-Severson J."/>
            <person name="Severson D.W."/>
            <person name="Shumway M."/>
            <person name="Sisk P."/>
            <person name="Stolte C."/>
            <person name="Zeng Q."/>
            <person name="Eisenstadt E."/>
            <person name="Fraser-Liggett C."/>
            <person name="Strausberg R."/>
            <person name="Galagan J."/>
            <person name="Birren B."/>
            <person name="Collins F.H."/>
        </authorList>
    </citation>
    <scope>NUCLEOTIDE SEQUENCE [LARGE SCALE GENOMIC DNA]</scope>
    <source>
        <strain evidence="3">JHB</strain>
    </source>
</reference>
<dbReference type="HOGENOM" id="CLU_007874_5_0_1"/>
<feature type="transmembrane region" description="Helical" evidence="1">
    <location>
        <begin position="521"/>
        <end position="544"/>
    </location>
</feature>
<evidence type="ECO:0000313" key="3">
    <source>
        <dbReference type="EMBL" id="EDS32003.1"/>
    </source>
</evidence>
<feature type="transmembrane region" description="Helical" evidence="1">
    <location>
        <begin position="489"/>
        <end position="509"/>
    </location>
</feature>
<dbReference type="KEGG" id="cqu:CpipJ_CPIJ008763"/>
<dbReference type="VEuPathDB" id="VectorBase:CQUJHB015637"/>
<evidence type="ECO:0000259" key="2">
    <source>
        <dbReference type="Pfam" id="PF01757"/>
    </source>
</evidence>
<feature type="transmembrane region" description="Helical" evidence="1">
    <location>
        <begin position="600"/>
        <end position="623"/>
    </location>
</feature>
<dbReference type="Proteomes" id="UP000002320">
    <property type="component" value="Unassembled WGS sequence"/>
</dbReference>
<gene>
    <name evidence="4" type="primary">6041113</name>
    <name evidence="3" type="ORF">CpipJ_CPIJ008763</name>
</gene>
<dbReference type="OMA" id="NRIMRIS"/>
<dbReference type="EMBL" id="DS232017">
    <property type="protein sequence ID" value="EDS32003.1"/>
    <property type="molecule type" value="Genomic_DNA"/>
</dbReference>
<feature type="transmembrane region" description="Helical" evidence="1">
    <location>
        <begin position="556"/>
        <end position="579"/>
    </location>
</feature>
<evidence type="ECO:0000256" key="1">
    <source>
        <dbReference type="SAM" id="Phobius"/>
    </source>
</evidence>
<evidence type="ECO:0000313" key="5">
    <source>
        <dbReference type="Proteomes" id="UP000002320"/>
    </source>
</evidence>
<dbReference type="InterPro" id="IPR002656">
    <property type="entry name" value="Acyl_transf_3_dom"/>
</dbReference>
<keyword evidence="1" id="KW-0472">Membrane</keyword>
<keyword evidence="5" id="KW-1185">Reference proteome</keyword>
<dbReference type="eggNOG" id="KOG3700">
    <property type="taxonomic scope" value="Eukaryota"/>
</dbReference>
<feature type="transmembrane region" description="Helical" evidence="1">
    <location>
        <begin position="440"/>
        <end position="458"/>
    </location>
</feature>